<dbReference type="AlphaFoldDB" id="D7EKT9"/>
<feature type="compositionally biased region" description="Basic and acidic residues" evidence="1">
    <location>
        <begin position="246"/>
        <end position="264"/>
    </location>
</feature>
<protein>
    <submittedName>
        <fullName evidence="2">Uncharacterized protein</fullName>
    </submittedName>
</protein>
<gene>
    <name evidence="2" type="primary">GLEAN_16132</name>
    <name evidence="2" type="ORF">TcasGA2_TC016132</name>
</gene>
<organism evidence="2 3">
    <name type="scientific">Tribolium castaneum</name>
    <name type="common">Red flour beetle</name>
    <dbReference type="NCBI Taxonomy" id="7070"/>
    <lineage>
        <taxon>Eukaryota</taxon>
        <taxon>Metazoa</taxon>
        <taxon>Ecdysozoa</taxon>
        <taxon>Arthropoda</taxon>
        <taxon>Hexapoda</taxon>
        <taxon>Insecta</taxon>
        <taxon>Pterygota</taxon>
        <taxon>Neoptera</taxon>
        <taxon>Endopterygota</taxon>
        <taxon>Coleoptera</taxon>
        <taxon>Polyphaga</taxon>
        <taxon>Cucujiformia</taxon>
        <taxon>Tenebrionidae</taxon>
        <taxon>Tenebrionidae incertae sedis</taxon>
        <taxon>Tribolium</taxon>
    </lineage>
</organism>
<name>D7EKT9_TRICA</name>
<accession>D7EKT9</accession>
<dbReference type="EMBL" id="KQ973385">
    <property type="protein sequence ID" value="EFA11688.1"/>
    <property type="molecule type" value="Genomic_DNA"/>
</dbReference>
<evidence type="ECO:0000256" key="1">
    <source>
        <dbReference type="SAM" id="MobiDB-lite"/>
    </source>
</evidence>
<dbReference type="Proteomes" id="UP000007266">
    <property type="component" value="Unassembled WGS sequence"/>
</dbReference>
<reference evidence="2 3" key="2">
    <citation type="journal article" date="2010" name="Nucleic Acids Res.">
        <title>BeetleBase in 2010: revisions to provide comprehensive genomic information for Tribolium castaneum.</title>
        <authorList>
            <person name="Kim H.S."/>
            <person name="Murphy T."/>
            <person name="Xia J."/>
            <person name="Caragea D."/>
            <person name="Park Y."/>
            <person name="Beeman R.W."/>
            <person name="Lorenzen M.D."/>
            <person name="Butcher S."/>
            <person name="Manak J.R."/>
            <person name="Brown S.J."/>
        </authorList>
    </citation>
    <scope>NUCLEOTIDE SEQUENCE [LARGE SCALE GENOMIC DNA]</scope>
    <source>
        <strain evidence="2 3">Georgia GA2</strain>
    </source>
</reference>
<proteinExistence type="predicted"/>
<keyword evidence="3" id="KW-1185">Reference proteome</keyword>
<feature type="region of interest" description="Disordered" evidence="1">
    <location>
        <begin position="1"/>
        <end position="44"/>
    </location>
</feature>
<dbReference type="InParanoid" id="D7EKT9"/>
<dbReference type="PhylomeDB" id="D7EKT9"/>
<reference evidence="2 3" key="1">
    <citation type="journal article" date="2008" name="Nature">
        <title>The genome of the model beetle and pest Tribolium castaneum.</title>
        <authorList>
            <consortium name="Tribolium Genome Sequencing Consortium"/>
            <person name="Richards S."/>
            <person name="Gibbs R.A."/>
            <person name="Weinstock G.M."/>
            <person name="Brown S.J."/>
            <person name="Denell R."/>
            <person name="Beeman R.W."/>
            <person name="Gibbs R."/>
            <person name="Beeman R.W."/>
            <person name="Brown S.J."/>
            <person name="Bucher G."/>
            <person name="Friedrich M."/>
            <person name="Grimmelikhuijzen C.J."/>
            <person name="Klingler M."/>
            <person name="Lorenzen M."/>
            <person name="Richards S."/>
            <person name="Roth S."/>
            <person name="Schroder R."/>
            <person name="Tautz D."/>
            <person name="Zdobnov E.M."/>
            <person name="Muzny D."/>
            <person name="Gibbs R.A."/>
            <person name="Weinstock G.M."/>
            <person name="Attaway T."/>
            <person name="Bell S."/>
            <person name="Buhay C.J."/>
            <person name="Chandrabose M.N."/>
            <person name="Chavez D."/>
            <person name="Clerk-Blankenburg K.P."/>
            <person name="Cree A."/>
            <person name="Dao M."/>
            <person name="Davis C."/>
            <person name="Chacko J."/>
            <person name="Dinh H."/>
            <person name="Dugan-Rocha S."/>
            <person name="Fowler G."/>
            <person name="Garner T.T."/>
            <person name="Garnes J."/>
            <person name="Gnirke A."/>
            <person name="Hawes A."/>
            <person name="Hernandez J."/>
            <person name="Hines S."/>
            <person name="Holder M."/>
            <person name="Hume J."/>
            <person name="Jhangiani S.N."/>
            <person name="Joshi V."/>
            <person name="Khan Z.M."/>
            <person name="Jackson L."/>
            <person name="Kovar C."/>
            <person name="Kowis A."/>
            <person name="Lee S."/>
            <person name="Lewis L.R."/>
            <person name="Margolis J."/>
            <person name="Morgan M."/>
            <person name="Nazareth L.V."/>
            <person name="Nguyen N."/>
            <person name="Okwuonu G."/>
            <person name="Parker D."/>
            <person name="Richards S."/>
            <person name="Ruiz S.J."/>
            <person name="Santibanez J."/>
            <person name="Savard J."/>
            <person name="Scherer S.E."/>
            <person name="Schneider B."/>
            <person name="Sodergren E."/>
            <person name="Tautz D."/>
            <person name="Vattahil S."/>
            <person name="Villasana D."/>
            <person name="White C.S."/>
            <person name="Wright R."/>
            <person name="Park Y."/>
            <person name="Beeman R.W."/>
            <person name="Lord J."/>
            <person name="Oppert B."/>
            <person name="Lorenzen M."/>
            <person name="Brown S."/>
            <person name="Wang L."/>
            <person name="Savard J."/>
            <person name="Tautz D."/>
            <person name="Richards S."/>
            <person name="Weinstock G."/>
            <person name="Gibbs R.A."/>
            <person name="Liu Y."/>
            <person name="Worley K."/>
            <person name="Weinstock G."/>
            <person name="Elsik C.G."/>
            <person name="Reese J.T."/>
            <person name="Elhaik E."/>
            <person name="Landan G."/>
            <person name="Graur D."/>
            <person name="Arensburger P."/>
            <person name="Atkinson P."/>
            <person name="Beeman R.W."/>
            <person name="Beidler J."/>
            <person name="Brown S.J."/>
            <person name="Demuth J.P."/>
            <person name="Drury D.W."/>
            <person name="Du Y.Z."/>
            <person name="Fujiwara H."/>
            <person name="Lorenzen M."/>
            <person name="Maselli V."/>
            <person name="Osanai M."/>
            <person name="Park Y."/>
            <person name="Robertson H.M."/>
            <person name="Tu Z."/>
            <person name="Wang J.J."/>
            <person name="Wang S."/>
            <person name="Richards S."/>
            <person name="Song H."/>
            <person name="Zhang L."/>
            <person name="Sodergren E."/>
            <person name="Werner D."/>
            <person name="Stanke M."/>
            <person name="Morgenstern B."/>
            <person name="Solovyev V."/>
            <person name="Kosarev P."/>
            <person name="Brown G."/>
            <person name="Chen H.C."/>
            <person name="Ermolaeva O."/>
            <person name="Hlavina W."/>
            <person name="Kapustin Y."/>
            <person name="Kiryutin B."/>
            <person name="Kitts P."/>
            <person name="Maglott D."/>
            <person name="Pruitt K."/>
            <person name="Sapojnikov V."/>
            <person name="Souvorov A."/>
            <person name="Mackey A.J."/>
            <person name="Waterhouse R.M."/>
            <person name="Wyder S."/>
            <person name="Zdobnov E.M."/>
            <person name="Zdobnov E.M."/>
            <person name="Wyder S."/>
            <person name="Kriventseva E.V."/>
            <person name="Kadowaki T."/>
            <person name="Bork P."/>
            <person name="Aranda M."/>
            <person name="Bao R."/>
            <person name="Beermann A."/>
            <person name="Berns N."/>
            <person name="Bolognesi R."/>
            <person name="Bonneton F."/>
            <person name="Bopp D."/>
            <person name="Brown S.J."/>
            <person name="Bucher G."/>
            <person name="Butts T."/>
            <person name="Chaumot A."/>
            <person name="Denell R.E."/>
            <person name="Ferrier D.E."/>
            <person name="Friedrich M."/>
            <person name="Gordon C.M."/>
            <person name="Jindra M."/>
            <person name="Klingler M."/>
            <person name="Lan Q."/>
            <person name="Lattorff H.M."/>
            <person name="Laudet V."/>
            <person name="von Levetsow C."/>
            <person name="Liu Z."/>
            <person name="Lutz R."/>
            <person name="Lynch J.A."/>
            <person name="da Fonseca R.N."/>
            <person name="Posnien N."/>
            <person name="Reuter R."/>
            <person name="Roth S."/>
            <person name="Savard J."/>
            <person name="Schinko J.B."/>
            <person name="Schmitt C."/>
            <person name="Schoppmeier M."/>
            <person name="Schroder R."/>
            <person name="Shippy T.D."/>
            <person name="Simonnet F."/>
            <person name="Marques-Souza H."/>
            <person name="Tautz D."/>
            <person name="Tomoyasu Y."/>
            <person name="Trauner J."/>
            <person name="Van der Zee M."/>
            <person name="Vervoort M."/>
            <person name="Wittkopp N."/>
            <person name="Wimmer E.A."/>
            <person name="Yang X."/>
            <person name="Jones A.K."/>
            <person name="Sattelle D.B."/>
            <person name="Ebert P.R."/>
            <person name="Nelson D."/>
            <person name="Scott J.G."/>
            <person name="Beeman R.W."/>
            <person name="Muthukrishnan S."/>
            <person name="Kramer K.J."/>
            <person name="Arakane Y."/>
            <person name="Beeman R.W."/>
            <person name="Zhu Q."/>
            <person name="Hogenkamp D."/>
            <person name="Dixit R."/>
            <person name="Oppert B."/>
            <person name="Jiang H."/>
            <person name="Zou Z."/>
            <person name="Marshall J."/>
            <person name="Elpidina E."/>
            <person name="Vinokurov K."/>
            <person name="Oppert C."/>
            <person name="Zou Z."/>
            <person name="Evans J."/>
            <person name="Lu Z."/>
            <person name="Zhao P."/>
            <person name="Sumathipala N."/>
            <person name="Altincicek B."/>
            <person name="Vilcinskas A."/>
            <person name="Williams M."/>
            <person name="Hultmark D."/>
            <person name="Hetru C."/>
            <person name="Jiang H."/>
            <person name="Grimmelikhuijzen C.J."/>
            <person name="Hauser F."/>
            <person name="Cazzamali G."/>
            <person name="Williamson M."/>
            <person name="Park Y."/>
            <person name="Li B."/>
            <person name="Tanaka Y."/>
            <person name="Predel R."/>
            <person name="Neupert S."/>
            <person name="Schachtner J."/>
            <person name="Verleyen P."/>
            <person name="Raible F."/>
            <person name="Bork P."/>
            <person name="Friedrich M."/>
            <person name="Walden K.K."/>
            <person name="Robertson H.M."/>
            <person name="Angeli S."/>
            <person name="Foret S."/>
            <person name="Bucher G."/>
            <person name="Schuetz S."/>
            <person name="Maleszka R."/>
            <person name="Wimmer E.A."/>
            <person name="Beeman R.W."/>
            <person name="Lorenzen M."/>
            <person name="Tomoyasu Y."/>
            <person name="Miller S.C."/>
            <person name="Grossmann D."/>
            <person name="Bucher G."/>
        </authorList>
    </citation>
    <scope>NUCLEOTIDE SEQUENCE [LARGE SCALE GENOMIC DNA]</scope>
    <source>
        <strain evidence="2 3">Georgia GA2</strain>
    </source>
</reference>
<sequence>MSEANPKNVLAIEEKVPQAKGHQRFPRESKDSGGDDVNESDNSDKVLMSAANLLPLPKSPSSISLDPNKDLNFDIIEKQFKFEKPSHLLSLDIRSRNAKIDTTIPEISTKLKSLNAHLTNAKKSQEQEKIDNLQYVYSQLKKYKSVLEDIRKIPFYEKQTGSGQIRPSVFSRPCLIFSDPNEMVERLDLLIASKNAGNDSIETASLWYSWDNITEEYKNNEIKFRRSPHERSEYKSGKKAPQTELKNNEIKKDRQGVSRVEDEEHDRNESEWKILKLPNGLYDENELNNYIQEYFGTFETPPFNFDVNYATNRFMLIIRDKDYEIDFSHGKIHELLGFDKKIYKEGINYATKIGNITKDIDQILIHCSLVSSSYQNNLKSDVIYAFTPNISPRSLINIEPTHPKYLPINRTDYIFNIRISVTNQLNQLINFNGECLNFVLDIQ</sequence>
<dbReference type="HOGENOM" id="CLU_532469_0_0_1"/>
<feature type="region of interest" description="Disordered" evidence="1">
    <location>
        <begin position="226"/>
        <end position="264"/>
    </location>
</feature>
<evidence type="ECO:0000313" key="2">
    <source>
        <dbReference type="EMBL" id="EFA11688.1"/>
    </source>
</evidence>
<feature type="compositionally biased region" description="Basic and acidic residues" evidence="1">
    <location>
        <begin position="226"/>
        <end position="236"/>
    </location>
</feature>
<evidence type="ECO:0000313" key="3">
    <source>
        <dbReference type="Proteomes" id="UP000007266"/>
    </source>
</evidence>